<evidence type="ECO:0000256" key="1">
    <source>
        <dbReference type="SAM" id="MobiDB-lite"/>
    </source>
</evidence>
<reference evidence="2 3" key="1">
    <citation type="submission" date="2015-09" db="EMBL/GenBank/DDBJ databases">
        <title>Host preference determinants of Valsa canker pathogens revealed by comparative genomics.</title>
        <authorList>
            <person name="Yin Z."/>
            <person name="Huang L."/>
        </authorList>
    </citation>
    <scope>NUCLEOTIDE SEQUENCE [LARGE SCALE GENOMIC DNA]</scope>
    <source>
        <strain evidence="2 3">YSFL</strain>
    </source>
</reference>
<organism evidence="2 3">
    <name type="scientific">Cytospora chrysosperma</name>
    <name type="common">Cytospora canker fungus</name>
    <name type="synonym">Sphaeria chrysosperma</name>
    <dbReference type="NCBI Taxonomy" id="252740"/>
    <lineage>
        <taxon>Eukaryota</taxon>
        <taxon>Fungi</taxon>
        <taxon>Dikarya</taxon>
        <taxon>Ascomycota</taxon>
        <taxon>Pezizomycotina</taxon>
        <taxon>Sordariomycetes</taxon>
        <taxon>Sordariomycetidae</taxon>
        <taxon>Diaporthales</taxon>
        <taxon>Cytosporaceae</taxon>
        <taxon>Cytospora</taxon>
    </lineage>
</organism>
<protein>
    <submittedName>
        <fullName evidence="2">Uncharacterized protein</fullName>
    </submittedName>
</protein>
<gene>
    <name evidence="2" type="ORF">VSDG_09495</name>
</gene>
<keyword evidence="3" id="KW-1185">Reference proteome</keyword>
<comment type="caution">
    <text evidence="2">The sequence shown here is derived from an EMBL/GenBank/DDBJ whole genome shotgun (WGS) entry which is preliminary data.</text>
</comment>
<dbReference type="Proteomes" id="UP000284375">
    <property type="component" value="Unassembled WGS sequence"/>
</dbReference>
<dbReference type="AlphaFoldDB" id="A0A423VCY9"/>
<accession>A0A423VCY9</accession>
<feature type="region of interest" description="Disordered" evidence="1">
    <location>
        <begin position="85"/>
        <end position="142"/>
    </location>
</feature>
<dbReference type="EMBL" id="LJZO01000064">
    <property type="protein sequence ID" value="ROV88700.1"/>
    <property type="molecule type" value="Genomic_DNA"/>
</dbReference>
<feature type="compositionally biased region" description="Polar residues" evidence="1">
    <location>
        <begin position="89"/>
        <end position="104"/>
    </location>
</feature>
<evidence type="ECO:0000313" key="3">
    <source>
        <dbReference type="Proteomes" id="UP000284375"/>
    </source>
</evidence>
<proteinExistence type="predicted"/>
<evidence type="ECO:0000313" key="2">
    <source>
        <dbReference type="EMBL" id="ROV88700.1"/>
    </source>
</evidence>
<sequence length="142" mass="15256">MSFQLPPRPNLAEVRSLSISILKIPPVKSHGWRRDAGALGMDPNPRIYACESALSYIPTSVASSASFASRAAVSAPSAPKSIIHKSDKVSTITTHRSQASSPGSTAKYEHISHPRLAEAPRPSPPSQSCRSARQVDINCQRE</sequence>
<name>A0A423VCY9_CYTCH</name>
<feature type="compositionally biased region" description="Basic and acidic residues" evidence="1">
    <location>
        <begin position="107"/>
        <end position="118"/>
    </location>
</feature>